<dbReference type="OrthoDB" id="3697223at2"/>
<keyword evidence="3" id="KW-1185">Reference proteome</keyword>
<dbReference type="Proteomes" id="UP000033393">
    <property type="component" value="Unassembled WGS sequence"/>
</dbReference>
<dbReference type="AlphaFoldDB" id="A0A0F0HDR7"/>
<protein>
    <submittedName>
        <fullName evidence="2">Uncharacterized protein</fullName>
    </submittedName>
</protein>
<feature type="compositionally biased region" description="Acidic residues" evidence="1">
    <location>
        <begin position="1"/>
        <end position="15"/>
    </location>
</feature>
<organism evidence="2 3">
    <name type="scientific">Lentzea aerocolonigenes</name>
    <name type="common">Lechevalieria aerocolonigenes</name>
    <name type="synonym">Saccharothrix aerocolonigenes</name>
    <dbReference type="NCBI Taxonomy" id="68170"/>
    <lineage>
        <taxon>Bacteria</taxon>
        <taxon>Bacillati</taxon>
        <taxon>Actinomycetota</taxon>
        <taxon>Actinomycetes</taxon>
        <taxon>Pseudonocardiales</taxon>
        <taxon>Pseudonocardiaceae</taxon>
        <taxon>Lentzea</taxon>
    </lineage>
</organism>
<name>A0A0F0HDR7_LENAE</name>
<reference evidence="2 3" key="1">
    <citation type="submission" date="2015-02" db="EMBL/GenBank/DDBJ databases">
        <authorList>
            <person name="Ju K.-S."/>
            <person name="Doroghazi J.R."/>
            <person name="Metcalf W."/>
        </authorList>
    </citation>
    <scope>NUCLEOTIDE SEQUENCE [LARGE SCALE GENOMIC DNA]</scope>
    <source>
        <strain evidence="2 3">NRRL B-16140</strain>
    </source>
</reference>
<evidence type="ECO:0000256" key="1">
    <source>
        <dbReference type="SAM" id="MobiDB-lite"/>
    </source>
</evidence>
<gene>
    <name evidence="2" type="ORF">UK23_05675</name>
</gene>
<dbReference type="PATRIC" id="fig|68170.10.peg.6700"/>
<feature type="region of interest" description="Disordered" evidence="1">
    <location>
        <begin position="1"/>
        <end position="61"/>
    </location>
</feature>
<dbReference type="EMBL" id="JYJG01000027">
    <property type="protein sequence ID" value="KJK51798.1"/>
    <property type="molecule type" value="Genomic_DNA"/>
</dbReference>
<evidence type="ECO:0000313" key="2">
    <source>
        <dbReference type="EMBL" id="KJK51798.1"/>
    </source>
</evidence>
<dbReference type="STRING" id="68170.GCA_000974445_02319"/>
<comment type="caution">
    <text evidence="2">The sequence shown here is derived from an EMBL/GenBank/DDBJ whole genome shotgun (WGS) entry which is preliminary data.</text>
</comment>
<evidence type="ECO:0000313" key="3">
    <source>
        <dbReference type="Proteomes" id="UP000033393"/>
    </source>
</evidence>
<proteinExistence type="predicted"/>
<accession>A0A0F0HDR7</accession>
<dbReference type="RefSeq" id="WP_045310297.1">
    <property type="nucleotide sequence ID" value="NZ_JYJG01000027.1"/>
</dbReference>
<sequence length="61" mass="6536">MTDPEEAEEFAEEVGVDPTPQEVDEYRDMTQPGEWRADEKMQPGGAPAPQDGEDPTGGSGA</sequence>